<dbReference type="SUPFAM" id="SSF57850">
    <property type="entry name" value="RING/U-box"/>
    <property type="match status" value="2"/>
</dbReference>
<proteinExistence type="predicted"/>
<protein>
    <recommendedName>
        <fullName evidence="6">RING-type domain-containing protein</fullName>
    </recommendedName>
</protein>
<keyword evidence="2 4" id="KW-0863">Zinc-finger</keyword>
<reference evidence="7" key="1">
    <citation type="journal article" date="2020" name="Stud. Mycol.">
        <title>101 Dothideomycetes genomes: a test case for predicting lifestyles and emergence of pathogens.</title>
        <authorList>
            <person name="Haridas S."/>
            <person name="Albert R."/>
            <person name="Binder M."/>
            <person name="Bloem J."/>
            <person name="Labutti K."/>
            <person name="Salamov A."/>
            <person name="Andreopoulos B."/>
            <person name="Baker S."/>
            <person name="Barry K."/>
            <person name="Bills G."/>
            <person name="Bluhm B."/>
            <person name="Cannon C."/>
            <person name="Castanera R."/>
            <person name="Culley D."/>
            <person name="Daum C."/>
            <person name="Ezra D."/>
            <person name="Gonzalez J."/>
            <person name="Henrissat B."/>
            <person name="Kuo A."/>
            <person name="Liang C."/>
            <person name="Lipzen A."/>
            <person name="Lutzoni F."/>
            <person name="Magnuson J."/>
            <person name="Mondo S."/>
            <person name="Nolan M."/>
            <person name="Ohm R."/>
            <person name="Pangilinan J."/>
            <person name="Park H.-J."/>
            <person name="Ramirez L."/>
            <person name="Alfaro M."/>
            <person name="Sun H."/>
            <person name="Tritt A."/>
            <person name="Yoshinaga Y."/>
            <person name="Zwiers L.-H."/>
            <person name="Turgeon B."/>
            <person name="Goodwin S."/>
            <person name="Spatafora J."/>
            <person name="Crous P."/>
            <person name="Grigoriev I."/>
        </authorList>
    </citation>
    <scope>NUCLEOTIDE SEQUENCE</scope>
    <source>
        <strain evidence="7">CBS 119925</strain>
    </source>
</reference>
<keyword evidence="1" id="KW-0479">Metal-binding</keyword>
<dbReference type="CDD" id="cd16448">
    <property type="entry name" value="RING-H2"/>
    <property type="match status" value="1"/>
</dbReference>
<feature type="domain" description="RING-type" evidence="6">
    <location>
        <begin position="73"/>
        <end position="114"/>
    </location>
</feature>
<feature type="compositionally biased region" description="Pro residues" evidence="5">
    <location>
        <begin position="57"/>
        <end position="69"/>
    </location>
</feature>
<evidence type="ECO:0000256" key="2">
    <source>
        <dbReference type="ARBA" id="ARBA00022771"/>
    </source>
</evidence>
<evidence type="ECO:0000256" key="3">
    <source>
        <dbReference type="ARBA" id="ARBA00022833"/>
    </source>
</evidence>
<evidence type="ECO:0000259" key="6">
    <source>
        <dbReference type="PROSITE" id="PS50089"/>
    </source>
</evidence>
<gene>
    <name evidence="7" type="ORF">M011DRAFT_128875</name>
</gene>
<dbReference type="InterPro" id="IPR001841">
    <property type="entry name" value="Znf_RING"/>
</dbReference>
<evidence type="ECO:0000256" key="4">
    <source>
        <dbReference type="PROSITE-ProRule" id="PRU00175"/>
    </source>
</evidence>
<dbReference type="Pfam" id="PF13639">
    <property type="entry name" value="zf-RING_2"/>
    <property type="match status" value="2"/>
</dbReference>
<feature type="region of interest" description="Disordered" evidence="5">
    <location>
        <begin position="21"/>
        <end position="71"/>
    </location>
</feature>
<accession>A0A6A6V777</accession>
<dbReference type="OrthoDB" id="8062037at2759"/>
<dbReference type="SMART" id="SM00744">
    <property type="entry name" value="RINGv"/>
    <property type="match status" value="2"/>
</dbReference>
<dbReference type="EMBL" id="MU006581">
    <property type="protein sequence ID" value="KAF2745574.1"/>
    <property type="molecule type" value="Genomic_DNA"/>
</dbReference>
<dbReference type="InterPro" id="IPR011016">
    <property type="entry name" value="Znf_RING-CH"/>
</dbReference>
<keyword evidence="8" id="KW-1185">Reference proteome</keyword>
<feature type="region of interest" description="Disordered" evidence="5">
    <location>
        <begin position="195"/>
        <end position="230"/>
    </location>
</feature>
<dbReference type="Proteomes" id="UP000799440">
    <property type="component" value="Unassembled WGS sequence"/>
</dbReference>
<sequence>MSFYTPASLTFQVHFTIPPGAPPKSPWTTTVPFPASLFPSTASPNSPPSTAPQIVLTPPPRPTPSPPSPEHQCTICLESLSPENPTQTLGCTHAFHEDCLSEWMLSSNTCPTCRWEIDPIVATSEAQSTTTAPSSPEHQCAICLEGSSSANSMHTLRCTHAFHEECLTEWMMSSNTNSTRCPMCRADIDPITRTQEPQGHTGMQERQVVPHTPGPGRSERYRTQTSEDRSRRVRFVVDPVVSTSAMQDREVASSTPGSGAREGYRPCAVFHPAFSLSRMQDSGSSSLTQWATQRSGDVWGDMEAAGWRWGEDGILRLGSLT</sequence>
<evidence type="ECO:0000256" key="5">
    <source>
        <dbReference type="SAM" id="MobiDB-lite"/>
    </source>
</evidence>
<dbReference type="GO" id="GO:0008270">
    <property type="term" value="F:zinc ion binding"/>
    <property type="evidence" value="ECO:0007669"/>
    <property type="project" value="UniProtKB-KW"/>
</dbReference>
<evidence type="ECO:0000256" key="1">
    <source>
        <dbReference type="ARBA" id="ARBA00022723"/>
    </source>
</evidence>
<dbReference type="PANTHER" id="PTHR45969">
    <property type="entry name" value="RING ZINC FINGER PROTEIN-RELATED"/>
    <property type="match status" value="1"/>
</dbReference>
<evidence type="ECO:0000313" key="8">
    <source>
        <dbReference type="Proteomes" id="UP000799440"/>
    </source>
</evidence>
<dbReference type="GO" id="GO:0016567">
    <property type="term" value="P:protein ubiquitination"/>
    <property type="evidence" value="ECO:0007669"/>
    <property type="project" value="TreeGrafter"/>
</dbReference>
<name>A0A6A6V777_9PLEO</name>
<keyword evidence="3" id="KW-0862">Zinc</keyword>
<dbReference type="SMART" id="SM00184">
    <property type="entry name" value="RING"/>
    <property type="match status" value="2"/>
</dbReference>
<dbReference type="AlphaFoldDB" id="A0A6A6V777"/>
<dbReference type="Gene3D" id="3.30.40.10">
    <property type="entry name" value="Zinc/RING finger domain, C3HC4 (zinc finger)"/>
    <property type="match status" value="2"/>
</dbReference>
<dbReference type="GO" id="GO:0061630">
    <property type="term" value="F:ubiquitin protein ligase activity"/>
    <property type="evidence" value="ECO:0007669"/>
    <property type="project" value="TreeGrafter"/>
</dbReference>
<feature type="compositionally biased region" description="Basic and acidic residues" evidence="5">
    <location>
        <begin position="217"/>
        <end position="230"/>
    </location>
</feature>
<evidence type="ECO:0000313" key="7">
    <source>
        <dbReference type="EMBL" id="KAF2745574.1"/>
    </source>
</evidence>
<organism evidence="7 8">
    <name type="scientific">Sporormia fimetaria CBS 119925</name>
    <dbReference type="NCBI Taxonomy" id="1340428"/>
    <lineage>
        <taxon>Eukaryota</taxon>
        <taxon>Fungi</taxon>
        <taxon>Dikarya</taxon>
        <taxon>Ascomycota</taxon>
        <taxon>Pezizomycotina</taxon>
        <taxon>Dothideomycetes</taxon>
        <taxon>Pleosporomycetidae</taxon>
        <taxon>Pleosporales</taxon>
        <taxon>Sporormiaceae</taxon>
        <taxon>Sporormia</taxon>
    </lineage>
</organism>
<dbReference type="PROSITE" id="PS50089">
    <property type="entry name" value="ZF_RING_2"/>
    <property type="match status" value="2"/>
</dbReference>
<feature type="domain" description="RING-type" evidence="6">
    <location>
        <begin position="140"/>
        <end position="185"/>
    </location>
</feature>
<dbReference type="PANTHER" id="PTHR45969:SF69">
    <property type="entry name" value="FINGER DOMAIN PROTEIN, PUTATIVE (AFU_ORTHOLOGUE AFUA_3G12190)-RELATED"/>
    <property type="match status" value="1"/>
</dbReference>
<dbReference type="InterPro" id="IPR013083">
    <property type="entry name" value="Znf_RING/FYVE/PHD"/>
</dbReference>